<evidence type="ECO:0000256" key="1">
    <source>
        <dbReference type="ARBA" id="ARBA00004123"/>
    </source>
</evidence>
<dbReference type="PROSITE" id="PS50071">
    <property type="entry name" value="HOMEOBOX_2"/>
    <property type="match status" value="1"/>
</dbReference>
<dbReference type="InterPro" id="IPR009057">
    <property type="entry name" value="Homeodomain-like_sf"/>
</dbReference>
<dbReference type="AlphaFoldDB" id="A0A183A8R8"/>
<dbReference type="InterPro" id="IPR001356">
    <property type="entry name" value="HD"/>
</dbReference>
<evidence type="ECO:0000256" key="2">
    <source>
        <dbReference type="ARBA" id="ARBA00022723"/>
    </source>
</evidence>
<dbReference type="FunFam" id="1.10.10.60:FF:000075">
    <property type="entry name" value="LIM/homeobox protein Lhx1"/>
    <property type="match status" value="1"/>
</dbReference>
<feature type="domain" description="LIM zinc-binding" evidence="13">
    <location>
        <begin position="44"/>
        <end position="103"/>
    </location>
</feature>
<dbReference type="SUPFAM" id="SSF46689">
    <property type="entry name" value="Homeodomain-like"/>
    <property type="match status" value="1"/>
</dbReference>
<evidence type="ECO:0000313" key="17">
    <source>
        <dbReference type="WBParaSite" id="ECPE_0000335601-mRNA-1"/>
    </source>
</evidence>
<dbReference type="Proteomes" id="UP000272942">
    <property type="component" value="Unassembled WGS sequence"/>
</dbReference>
<dbReference type="SMART" id="SM00389">
    <property type="entry name" value="HOX"/>
    <property type="match status" value="1"/>
</dbReference>
<evidence type="ECO:0000259" key="13">
    <source>
        <dbReference type="PROSITE" id="PS50023"/>
    </source>
</evidence>
<feature type="region of interest" description="Disordered" evidence="12">
    <location>
        <begin position="707"/>
        <end position="726"/>
    </location>
</feature>
<evidence type="ECO:0000256" key="12">
    <source>
        <dbReference type="SAM" id="MobiDB-lite"/>
    </source>
</evidence>
<dbReference type="Pfam" id="PF00412">
    <property type="entry name" value="LIM"/>
    <property type="match status" value="2"/>
</dbReference>
<evidence type="ECO:0000256" key="5">
    <source>
        <dbReference type="ARBA" id="ARBA00023038"/>
    </source>
</evidence>
<feature type="compositionally biased region" description="Acidic residues" evidence="12">
    <location>
        <begin position="582"/>
        <end position="601"/>
    </location>
</feature>
<dbReference type="WBParaSite" id="ECPE_0000335601-mRNA-1">
    <property type="protein sequence ID" value="ECPE_0000335601-mRNA-1"/>
    <property type="gene ID" value="ECPE_0000335601"/>
</dbReference>
<dbReference type="CDD" id="cd00086">
    <property type="entry name" value="homeodomain"/>
    <property type="match status" value="1"/>
</dbReference>
<keyword evidence="3" id="KW-0677">Repeat</keyword>
<dbReference type="GO" id="GO:0000977">
    <property type="term" value="F:RNA polymerase II transcription regulatory region sequence-specific DNA binding"/>
    <property type="evidence" value="ECO:0007669"/>
    <property type="project" value="TreeGrafter"/>
</dbReference>
<dbReference type="SMART" id="SM00132">
    <property type="entry name" value="LIM"/>
    <property type="match status" value="2"/>
</dbReference>
<dbReference type="SUPFAM" id="SSF57716">
    <property type="entry name" value="Glucocorticoid receptor-like (DNA-binding domain)"/>
    <property type="match status" value="1"/>
</dbReference>
<feature type="compositionally biased region" description="Basic and acidic residues" evidence="12">
    <location>
        <begin position="535"/>
        <end position="547"/>
    </location>
</feature>
<feature type="compositionally biased region" description="Pro residues" evidence="12">
    <location>
        <begin position="374"/>
        <end position="390"/>
    </location>
</feature>
<feature type="region of interest" description="Disordered" evidence="12">
    <location>
        <begin position="1"/>
        <end position="24"/>
    </location>
</feature>
<feature type="region of interest" description="Disordered" evidence="12">
    <location>
        <begin position="520"/>
        <end position="547"/>
    </location>
</feature>
<keyword evidence="7 9" id="KW-0371">Homeobox</keyword>
<dbReference type="Gene3D" id="2.10.110.10">
    <property type="entry name" value="Cysteine Rich Protein"/>
    <property type="match status" value="2"/>
</dbReference>
<dbReference type="InterPro" id="IPR050453">
    <property type="entry name" value="LIM_Homeobox_TF"/>
</dbReference>
<dbReference type="InterPro" id="IPR001781">
    <property type="entry name" value="Znf_LIM"/>
</dbReference>
<comment type="subcellular location">
    <subcellularLocation>
        <location evidence="1 9 11">Nucleus</location>
    </subcellularLocation>
</comment>
<gene>
    <name evidence="15" type="ORF">ECPE_LOCUS3353</name>
</gene>
<feature type="compositionally biased region" description="Low complexity" evidence="12">
    <location>
        <begin position="215"/>
        <end position="225"/>
    </location>
</feature>
<dbReference type="PANTHER" id="PTHR24208">
    <property type="entry name" value="LIM/HOMEOBOX PROTEIN LHX"/>
    <property type="match status" value="1"/>
</dbReference>
<protein>
    <submittedName>
        <fullName evidence="17">LIM domain protein</fullName>
    </submittedName>
</protein>
<dbReference type="GO" id="GO:0000981">
    <property type="term" value="F:DNA-binding transcription factor activity, RNA polymerase II-specific"/>
    <property type="evidence" value="ECO:0007669"/>
    <property type="project" value="InterPro"/>
</dbReference>
<name>A0A183A8R8_9TREM</name>
<keyword evidence="4 10" id="KW-0862">Zinc</keyword>
<feature type="domain" description="Homeobox" evidence="14">
    <location>
        <begin position="721"/>
        <end position="781"/>
    </location>
</feature>
<dbReference type="PROSITE" id="PS00478">
    <property type="entry name" value="LIM_DOMAIN_1"/>
    <property type="match status" value="2"/>
</dbReference>
<evidence type="ECO:0000256" key="3">
    <source>
        <dbReference type="ARBA" id="ARBA00022737"/>
    </source>
</evidence>
<dbReference type="PANTHER" id="PTHR24208:SF166">
    <property type="entry name" value="LIM HOMEOBOX TRANSCRIPTION FACTOR 1 ALPHA, ISOFORM B"/>
    <property type="match status" value="1"/>
</dbReference>
<feature type="compositionally biased region" description="Polar residues" evidence="12">
    <location>
        <begin position="482"/>
        <end position="492"/>
    </location>
</feature>
<evidence type="ECO:0000313" key="15">
    <source>
        <dbReference type="EMBL" id="VDP69252.1"/>
    </source>
</evidence>
<keyword evidence="2 10" id="KW-0479">Metal-binding</keyword>
<evidence type="ECO:0000259" key="14">
    <source>
        <dbReference type="PROSITE" id="PS50071"/>
    </source>
</evidence>
<sequence>MVNIQSKSSGSQSRTISSPGVNMQTVPSLPRRLLEWNEQDTCAVRCIGCQQAILDQFYCRMADQFWHQACLRCFTCGILLSDRCYAREGQLFCREDFIKHYGPKCIACRKSIQTSELVQFVRNSIFHMRCFKCAICERPLTPGDQFYLARDDRSVICHEHYNPTGPSPHLTVNPISCDPVADMLRMSNGFKLTATTPVPGSTRPHALSSRPPECNSSSNSGGRMNNTDRGLNISIGNDSSGPIGVMTLASTVTNECTNTTASTTLGNTGKCCSSSPTTGTARSPMETNVPVRNNVIKPLPSPGIASDPNNLSGPLIFLSGSAPLPTDPYPGSNSLRALSMNVTRLGDSLPIESEPTWMSISGDRLGKLGHEIFYPPPPPLPPPPPPPPPAAAAAATSSLCTSDPSLPLSEMESINGMLRKTPTKYPVDFYDLNDPHRTLRLIPGPNTFRSAGSDSYPPMISSRSPSPKTGKVTGLDGALTDPSGSSDGRGETQFNVSYATEENKQPLSNSARLKGSVCEFTESQSSVKTPTPTECTKEEPVSRNSCDENQHAGVVQCGSRDKRSAEMVQTARSIVLVRQDQDQAEEDEEDDEEGEEEDVLGQLDDELAESAQCSLTFADEDCSRLGDEDELMSESVQGSPGRFMHMLRHQRQTQQQQSQNHRYEQQSSPTMGHCGVPQSEASSQASMGSENGRCNSATTGQMGGVPGSGMGNGGGGGGGGAKRRGPRTTIKAKQLDTLKAAFAATPKPTRHVRESLAQETGLSMRVIQVWFQNRRSKERRMKQLNALGARRPFYRNPRRLRGLRPGLGAPELSTEAAVELMSNPAYHGYLVENNPVCCIALPVQDAPYQDKWVHLVQSVGSLLTTQ</sequence>
<dbReference type="GO" id="GO:0005634">
    <property type="term" value="C:nucleus"/>
    <property type="evidence" value="ECO:0007669"/>
    <property type="project" value="UniProtKB-SubCell"/>
</dbReference>
<dbReference type="EMBL" id="UZAN01040319">
    <property type="protein sequence ID" value="VDP69252.1"/>
    <property type="molecule type" value="Genomic_DNA"/>
</dbReference>
<feature type="compositionally biased region" description="Polar residues" evidence="12">
    <location>
        <begin position="679"/>
        <end position="691"/>
    </location>
</feature>
<dbReference type="OrthoDB" id="10068367at2759"/>
<keyword evidence="8 9" id="KW-0539">Nucleus</keyword>
<dbReference type="Gene3D" id="1.10.10.60">
    <property type="entry name" value="Homeodomain-like"/>
    <property type="match status" value="1"/>
</dbReference>
<evidence type="ECO:0000256" key="7">
    <source>
        <dbReference type="ARBA" id="ARBA00023155"/>
    </source>
</evidence>
<feature type="domain" description="LIM zinc-binding" evidence="13">
    <location>
        <begin position="104"/>
        <end position="167"/>
    </location>
</feature>
<evidence type="ECO:0000256" key="4">
    <source>
        <dbReference type="ARBA" id="ARBA00022833"/>
    </source>
</evidence>
<dbReference type="GO" id="GO:0046872">
    <property type="term" value="F:metal ion binding"/>
    <property type="evidence" value="ECO:0007669"/>
    <property type="project" value="UniProtKB-KW"/>
</dbReference>
<proteinExistence type="predicted"/>
<evidence type="ECO:0000256" key="9">
    <source>
        <dbReference type="PROSITE-ProRule" id="PRU00108"/>
    </source>
</evidence>
<evidence type="ECO:0000313" key="16">
    <source>
        <dbReference type="Proteomes" id="UP000272942"/>
    </source>
</evidence>
<dbReference type="InterPro" id="IPR017970">
    <property type="entry name" value="Homeobox_CS"/>
</dbReference>
<feature type="region of interest" description="Disordered" evidence="12">
    <location>
        <begin position="648"/>
        <end position="691"/>
    </location>
</feature>
<dbReference type="Pfam" id="PF00046">
    <property type="entry name" value="Homeodomain"/>
    <property type="match status" value="1"/>
</dbReference>
<accession>A0A183A8R8</accession>
<feature type="region of interest" description="Disordered" evidence="12">
    <location>
        <begin position="575"/>
        <end position="601"/>
    </location>
</feature>
<evidence type="ECO:0000256" key="6">
    <source>
        <dbReference type="ARBA" id="ARBA00023125"/>
    </source>
</evidence>
<feature type="region of interest" description="Disordered" evidence="12">
    <location>
        <begin position="443"/>
        <end position="492"/>
    </location>
</feature>
<evidence type="ECO:0000256" key="8">
    <source>
        <dbReference type="ARBA" id="ARBA00023242"/>
    </source>
</evidence>
<dbReference type="PROSITE" id="PS00027">
    <property type="entry name" value="HOMEOBOX_1"/>
    <property type="match status" value="1"/>
</dbReference>
<dbReference type="PROSITE" id="PS50023">
    <property type="entry name" value="LIM_DOMAIN_2"/>
    <property type="match status" value="2"/>
</dbReference>
<feature type="DNA-binding region" description="Homeobox" evidence="9">
    <location>
        <begin position="723"/>
        <end position="782"/>
    </location>
</feature>
<reference evidence="17" key="1">
    <citation type="submission" date="2016-06" db="UniProtKB">
        <authorList>
            <consortium name="WormBaseParasite"/>
        </authorList>
    </citation>
    <scope>IDENTIFICATION</scope>
</reference>
<organism evidence="17">
    <name type="scientific">Echinostoma caproni</name>
    <dbReference type="NCBI Taxonomy" id="27848"/>
    <lineage>
        <taxon>Eukaryota</taxon>
        <taxon>Metazoa</taxon>
        <taxon>Spiralia</taxon>
        <taxon>Lophotrochozoa</taxon>
        <taxon>Platyhelminthes</taxon>
        <taxon>Trematoda</taxon>
        <taxon>Digenea</taxon>
        <taxon>Plagiorchiida</taxon>
        <taxon>Echinostomata</taxon>
        <taxon>Echinostomatoidea</taxon>
        <taxon>Echinostomatidae</taxon>
        <taxon>Echinostoma</taxon>
    </lineage>
</organism>
<dbReference type="GO" id="GO:0030182">
    <property type="term" value="P:neuron differentiation"/>
    <property type="evidence" value="ECO:0007669"/>
    <property type="project" value="TreeGrafter"/>
</dbReference>
<keyword evidence="16" id="KW-1185">Reference proteome</keyword>
<evidence type="ECO:0000256" key="10">
    <source>
        <dbReference type="PROSITE-ProRule" id="PRU00125"/>
    </source>
</evidence>
<keyword evidence="5 10" id="KW-0440">LIM domain</keyword>
<reference evidence="15 16" key="2">
    <citation type="submission" date="2018-11" db="EMBL/GenBank/DDBJ databases">
        <authorList>
            <consortium name="Pathogen Informatics"/>
        </authorList>
    </citation>
    <scope>NUCLEOTIDE SEQUENCE [LARGE SCALE GENOMIC DNA]</scope>
    <source>
        <strain evidence="15 16">Egypt</strain>
    </source>
</reference>
<keyword evidence="6 9" id="KW-0238">DNA-binding</keyword>
<feature type="region of interest" description="Disordered" evidence="12">
    <location>
        <begin position="194"/>
        <end position="229"/>
    </location>
</feature>
<feature type="compositionally biased region" description="Gly residues" evidence="12">
    <location>
        <begin position="707"/>
        <end position="720"/>
    </location>
</feature>
<feature type="region of interest" description="Disordered" evidence="12">
    <location>
        <begin position="373"/>
        <end position="402"/>
    </location>
</feature>
<evidence type="ECO:0000256" key="11">
    <source>
        <dbReference type="RuleBase" id="RU000682"/>
    </source>
</evidence>